<keyword evidence="7 12" id="KW-1133">Transmembrane helix</keyword>
<dbReference type="OrthoDB" id="330248at2157"/>
<dbReference type="PANTHER" id="PTHR28286">
    <property type="match status" value="1"/>
</dbReference>
<keyword evidence="9 12" id="KW-0472">Membrane</keyword>
<gene>
    <name evidence="13" type="ORF">SAMN04487937_1712</name>
</gene>
<keyword evidence="8" id="KW-0157">Chromophore</keyword>
<keyword evidence="14" id="KW-1185">Reference proteome</keyword>
<evidence type="ECO:0000256" key="3">
    <source>
        <dbReference type="ARBA" id="ARBA00022543"/>
    </source>
</evidence>
<dbReference type="SMART" id="SM01021">
    <property type="entry name" value="Bac_rhodopsin"/>
    <property type="match status" value="1"/>
</dbReference>
<dbReference type="InterPro" id="IPR001425">
    <property type="entry name" value="Arc/bac/fun_rhodopsins"/>
</dbReference>
<dbReference type="PROSITE" id="PS00327">
    <property type="entry name" value="BACTERIAL_OPSIN_RET"/>
    <property type="match status" value="1"/>
</dbReference>
<feature type="transmembrane region" description="Helical" evidence="12">
    <location>
        <begin position="39"/>
        <end position="63"/>
    </location>
</feature>
<feature type="transmembrane region" description="Helical" evidence="12">
    <location>
        <begin position="168"/>
        <end position="189"/>
    </location>
</feature>
<dbReference type="Proteomes" id="UP000198932">
    <property type="component" value="Unassembled WGS sequence"/>
</dbReference>
<feature type="transmembrane region" description="Helical" evidence="12">
    <location>
        <begin position="75"/>
        <end position="93"/>
    </location>
</feature>
<sequence length="254" mass="26269">MTGAVTSAYWLAAVAFLIGVGITAALYAKLEGSRARTRLAALAVIPGFAGLSYVGMALGIGTVTVNGAELVGLRYVDWVVTTPLLVGFIGYTAGASRRAIAGVMIADALMIVFGAAAVVSGGTLKWALFGVSALFHVSLFAYLYVIFPGGIPDDPMQRGLFSLLKNHVGLLWLAYPFVWLMGPAGIGFTGAVGAALTYAFLDVLAKVPYVYFFYARRQAFIDVTDSRAAAKGDGPAVGGEAPVATGDDAPTAAD</sequence>
<evidence type="ECO:0000256" key="5">
    <source>
        <dbReference type="ARBA" id="ARBA00022692"/>
    </source>
</evidence>
<evidence type="ECO:0000256" key="10">
    <source>
        <dbReference type="ARBA" id="ARBA00023170"/>
    </source>
</evidence>
<dbReference type="GO" id="GO:0009881">
    <property type="term" value="F:photoreceptor activity"/>
    <property type="evidence" value="ECO:0007669"/>
    <property type="project" value="UniProtKB-KW"/>
</dbReference>
<comment type="similarity">
    <text evidence="2">Belongs to the archaeal/bacterial/fungal opsin family.</text>
</comment>
<dbReference type="Pfam" id="PF01036">
    <property type="entry name" value="Bac_rhodopsin"/>
    <property type="match status" value="1"/>
</dbReference>
<evidence type="ECO:0000256" key="9">
    <source>
        <dbReference type="ARBA" id="ARBA00023136"/>
    </source>
</evidence>
<dbReference type="CDD" id="cd15029">
    <property type="entry name" value="7tm_SRI_SRII"/>
    <property type="match status" value="1"/>
</dbReference>
<keyword evidence="6" id="KW-0681">Retinal protein</keyword>
<dbReference type="PANTHER" id="PTHR28286:SF2">
    <property type="entry name" value="BACTERIORHODOPSIN _OPSIN, NOPA (EUROFUNG)"/>
    <property type="match status" value="1"/>
</dbReference>
<dbReference type="Gene3D" id="1.20.1070.10">
    <property type="entry name" value="Rhodopsin 7-helix transmembrane proteins"/>
    <property type="match status" value="1"/>
</dbReference>
<evidence type="ECO:0000256" key="2">
    <source>
        <dbReference type="ARBA" id="ARBA00008130"/>
    </source>
</evidence>
<feature type="transmembrane region" description="Helical" evidence="12">
    <location>
        <begin position="6"/>
        <end position="27"/>
    </location>
</feature>
<accession>A0A1I6G7T3</accession>
<evidence type="ECO:0000256" key="1">
    <source>
        <dbReference type="ARBA" id="ARBA00004141"/>
    </source>
</evidence>
<feature type="transmembrane region" description="Helical" evidence="12">
    <location>
        <begin position="195"/>
        <end position="214"/>
    </location>
</feature>
<keyword evidence="5 12" id="KW-0812">Transmembrane</keyword>
<dbReference type="RefSeq" id="WP_092921096.1">
    <property type="nucleotide sequence ID" value="NZ_FOYN01000002.1"/>
</dbReference>
<name>A0A1I6G7T3_HALSD</name>
<evidence type="ECO:0000313" key="14">
    <source>
        <dbReference type="Proteomes" id="UP000198932"/>
    </source>
</evidence>
<evidence type="ECO:0000256" key="12">
    <source>
        <dbReference type="SAM" id="Phobius"/>
    </source>
</evidence>
<evidence type="ECO:0000256" key="7">
    <source>
        <dbReference type="ARBA" id="ARBA00022989"/>
    </source>
</evidence>
<dbReference type="EMBL" id="FOYN01000002">
    <property type="protein sequence ID" value="SFR38249.1"/>
    <property type="molecule type" value="Genomic_DNA"/>
</dbReference>
<dbReference type="GO" id="GO:0005216">
    <property type="term" value="F:monoatomic ion channel activity"/>
    <property type="evidence" value="ECO:0007669"/>
    <property type="project" value="InterPro"/>
</dbReference>
<evidence type="ECO:0000313" key="13">
    <source>
        <dbReference type="EMBL" id="SFR38249.1"/>
    </source>
</evidence>
<evidence type="ECO:0000256" key="4">
    <source>
        <dbReference type="ARBA" id="ARBA00022606"/>
    </source>
</evidence>
<dbReference type="AlphaFoldDB" id="A0A1I6G7T3"/>
<dbReference type="InterPro" id="IPR018229">
    <property type="entry name" value="Rhodopsin_retinal_BS"/>
</dbReference>
<evidence type="ECO:0000256" key="8">
    <source>
        <dbReference type="ARBA" id="ARBA00022991"/>
    </source>
</evidence>
<comment type="subcellular location">
    <subcellularLocation>
        <location evidence="1">Membrane</location>
        <topology evidence="1">Multi-pass membrane protein</topology>
    </subcellularLocation>
</comment>
<protein>
    <submittedName>
        <fullName evidence="13">Sensory rhodopsin</fullName>
    </submittedName>
</protein>
<dbReference type="GO" id="GO:0007602">
    <property type="term" value="P:phototransduction"/>
    <property type="evidence" value="ECO:0007669"/>
    <property type="project" value="UniProtKB-KW"/>
</dbReference>
<feature type="transmembrane region" description="Helical" evidence="12">
    <location>
        <begin position="100"/>
        <end position="120"/>
    </location>
</feature>
<dbReference type="PROSITE" id="PS00950">
    <property type="entry name" value="BACTERIAL_OPSIN_1"/>
    <property type="match status" value="1"/>
</dbReference>
<dbReference type="SUPFAM" id="SSF81321">
    <property type="entry name" value="Family A G protein-coupled receptor-like"/>
    <property type="match status" value="1"/>
</dbReference>
<keyword evidence="3" id="KW-0600">Photoreceptor protein</keyword>
<evidence type="ECO:0000256" key="11">
    <source>
        <dbReference type="SAM" id="MobiDB-lite"/>
    </source>
</evidence>
<keyword evidence="4" id="KW-0716">Sensory transduction</keyword>
<dbReference type="PRINTS" id="PR00251">
    <property type="entry name" value="BACTRLOPSIN"/>
</dbReference>
<feature type="transmembrane region" description="Helical" evidence="12">
    <location>
        <begin position="126"/>
        <end position="147"/>
    </location>
</feature>
<dbReference type="GO" id="GO:0016020">
    <property type="term" value="C:membrane"/>
    <property type="evidence" value="ECO:0007669"/>
    <property type="project" value="UniProtKB-SubCell"/>
</dbReference>
<evidence type="ECO:0000256" key="6">
    <source>
        <dbReference type="ARBA" id="ARBA00022925"/>
    </source>
</evidence>
<feature type="region of interest" description="Disordered" evidence="11">
    <location>
        <begin position="231"/>
        <end position="254"/>
    </location>
</feature>
<organism evidence="13 14">
    <name type="scientific">Halorubrum sodomense</name>
    <dbReference type="NCBI Taxonomy" id="35743"/>
    <lineage>
        <taxon>Archaea</taxon>
        <taxon>Methanobacteriati</taxon>
        <taxon>Methanobacteriota</taxon>
        <taxon>Stenosarchaea group</taxon>
        <taxon>Halobacteria</taxon>
        <taxon>Halobacteriales</taxon>
        <taxon>Haloferacaceae</taxon>
        <taxon>Halorubrum</taxon>
    </lineage>
</organism>
<keyword evidence="10" id="KW-0675">Receptor</keyword>
<reference evidence="14" key="1">
    <citation type="submission" date="2016-10" db="EMBL/GenBank/DDBJ databases">
        <authorList>
            <person name="Varghese N."/>
            <person name="Submissions S."/>
        </authorList>
    </citation>
    <scope>NUCLEOTIDE SEQUENCE [LARGE SCALE GENOMIC DNA]</scope>
    <source>
        <strain evidence="14">RD 26</strain>
    </source>
</reference>
<proteinExistence type="inferred from homology"/>